<keyword evidence="3" id="KW-1185">Reference proteome</keyword>
<dbReference type="Proteomes" id="UP001189429">
    <property type="component" value="Unassembled WGS sequence"/>
</dbReference>
<protein>
    <submittedName>
        <fullName evidence="2">Uncharacterized protein</fullName>
    </submittedName>
</protein>
<feature type="compositionally biased region" description="Basic and acidic residues" evidence="1">
    <location>
        <begin position="117"/>
        <end position="131"/>
    </location>
</feature>
<feature type="non-terminal residue" evidence="2">
    <location>
        <position position="1"/>
    </location>
</feature>
<feature type="region of interest" description="Disordered" evidence="1">
    <location>
        <begin position="1"/>
        <end position="30"/>
    </location>
</feature>
<evidence type="ECO:0000256" key="1">
    <source>
        <dbReference type="SAM" id="MobiDB-lite"/>
    </source>
</evidence>
<organism evidence="2 3">
    <name type="scientific">Prorocentrum cordatum</name>
    <dbReference type="NCBI Taxonomy" id="2364126"/>
    <lineage>
        <taxon>Eukaryota</taxon>
        <taxon>Sar</taxon>
        <taxon>Alveolata</taxon>
        <taxon>Dinophyceae</taxon>
        <taxon>Prorocentrales</taxon>
        <taxon>Prorocentraceae</taxon>
        <taxon>Prorocentrum</taxon>
    </lineage>
</organism>
<evidence type="ECO:0000313" key="3">
    <source>
        <dbReference type="Proteomes" id="UP001189429"/>
    </source>
</evidence>
<feature type="compositionally biased region" description="Basic and acidic residues" evidence="1">
    <location>
        <begin position="147"/>
        <end position="158"/>
    </location>
</feature>
<evidence type="ECO:0000313" key="2">
    <source>
        <dbReference type="EMBL" id="CAK0812594.1"/>
    </source>
</evidence>
<feature type="compositionally biased region" description="Basic and acidic residues" evidence="1">
    <location>
        <begin position="1"/>
        <end position="17"/>
    </location>
</feature>
<comment type="caution">
    <text evidence="2">The sequence shown here is derived from an EMBL/GenBank/DDBJ whole genome shotgun (WGS) entry which is preliminary data.</text>
</comment>
<feature type="compositionally biased region" description="Low complexity" evidence="1">
    <location>
        <begin position="21"/>
        <end position="30"/>
    </location>
</feature>
<feature type="region of interest" description="Disordered" evidence="1">
    <location>
        <begin position="42"/>
        <end position="173"/>
    </location>
</feature>
<accession>A0ABN9R621</accession>
<feature type="compositionally biased region" description="Low complexity" evidence="1">
    <location>
        <begin position="84"/>
        <end position="95"/>
    </location>
</feature>
<sequence length="173" mass="18329">PAVARTRESRAGRERSRARGRAPSGIARGARIAQRVLGCLRGTLQPLARGPRSLGRGGSGRPPGPPRKSWGHPGPGTPPATSEGGRAAGRAGPPGLSTPDQWPPMNRRFPSGQDGPGKAEKSHPVFHEGHASKTCPNHQRMLSPRAHRPDERARREAVLKSTDGGEDALKQIV</sequence>
<gene>
    <name evidence="2" type="ORF">PCOR1329_LOCUS16849</name>
</gene>
<dbReference type="EMBL" id="CAUYUJ010005187">
    <property type="protein sequence ID" value="CAK0812594.1"/>
    <property type="molecule type" value="Genomic_DNA"/>
</dbReference>
<name>A0ABN9R621_9DINO</name>
<proteinExistence type="predicted"/>
<reference evidence="2" key="1">
    <citation type="submission" date="2023-10" db="EMBL/GenBank/DDBJ databases">
        <authorList>
            <person name="Chen Y."/>
            <person name="Shah S."/>
            <person name="Dougan E. K."/>
            <person name="Thang M."/>
            <person name="Chan C."/>
        </authorList>
    </citation>
    <scope>NUCLEOTIDE SEQUENCE [LARGE SCALE GENOMIC DNA]</scope>
</reference>